<feature type="transmembrane region" description="Helical" evidence="1">
    <location>
        <begin position="189"/>
        <end position="209"/>
    </location>
</feature>
<gene>
    <name evidence="2" type="ORF">Ami3637_05475</name>
</gene>
<evidence type="ECO:0000256" key="1">
    <source>
        <dbReference type="SAM" id="Phobius"/>
    </source>
</evidence>
<keyword evidence="1" id="KW-0812">Transmembrane</keyword>
<name>A0A6P1MD17_9FIRM</name>
<evidence type="ECO:0000313" key="3">
    <source>
        <dbReference type="Proteomes" id="UP000463883"/>
    </source>
</evidence>
<feature type="transmembrane region" description="Helical" evidence="1">
    <location>
        <begin position="100"/>
        <end position="122"/>
    </location>
</feature>
<dbReference type="EMBL" id="CP047591">
    <property type="protein sequence ID" value="QHI71912.1"/>
    <property type="molecule type" value="Genomic_DNA"/>
</dbReference>
<dbReference type="KEGG" id="amic:Ami3637_05475"/>
<protein>
    <submittedName>
        <fullName evidence="2">DUF1461 domain-containing protein</fullName>
    </submittedName>
</protein>
<keyword evidence="1" id="KW-1133">Transmembrane helix</keyword>
<organism evidence="2 3">
    <name type="scientific">Aminipila terrae</name>
    <dbReference type="NCBI Taxonomy" id="2697030"/>
    <lineage>
        <taxon>Bacteria</taxon>
        <taxon>Bacillati</taxon>
        <taxon>Bacillota</taxon>
        <taxon>Clostridia</taxon>
        <taxon>Peptostreptococcales</taxon>
        <taxon>Anaerovoracaceae</taxon>
        <taxon>Aminipila</taxon>
    </lineage>
</organism>
<reference evidence="2 3" key="1">
    <citation type="submission" date="2020-01" db="EMBL/GenBank/DDBJ databases">
        <title>Genomic analysis of Aminipila sp. CBA3637.</title>
        <authorList>
            <person name="Kim Y.B."/>
            <person name="Roh S.W."/>
        </authorList>
    </citation>
    <scope>NUCLEOTIDE SEQUENCE [LARGE SCALE GENOMIC DNA]</scope>
    <source>
        <strain evidence="2 3">CBA3637</strain>
    </source>
</reference>
<feature type="transmembrane region" description="Helical" evidence="1">
    <location>
        <begin position="134"/>
        <end position="156"/>
    </location>
</feature>
<dbReference type="RefSeq" id="WP_162361682.1">
    <property type="nucleotide sequence ID" value="NZ_CP047591.1"/>
</dbReference>
<dbReference type="Proteomes" id="UP000463883">
    <property type="component" value="Chromosome"/>
</dbReference>
<evidence type="ECO:0000313" key="2">
    <source>
        <dbReference type="EMBL" id="QHI71912.1"/>
    </source>
</evidence>
<dbReference type="AlphaFoldDB" id="A0A6P1MD17"/>
<keyword evidence="1" id="KW-0472">Membrane</keyword>
<accession>A0A6P1MD17</accession>
<sequence length="223" mass="25408">MRILIKTFSIALAVTIPITSFCLGANIVTRMPDVYQYEFKATDVLKNFDLNKNDDQMGEFISDFMTGKIAKLQIIKEDDDRPQSVFTKNEMLAAANARKYMNILAAIGIMALIFMVVSFIMLKKYEFDKEIRRQFKLGAIIYGCLIVAYVAGYFIAAKTGHSLGDLLGYIPHEDDLLPQIITDGLKRRLFYSTAVVSTIIMGILGYIIYKITEPKRIFSRNYY</sequence>
<keyword evidence="3" id="KW-1185">Reference proteome</keyword>
<proteinExistence type="predicted"/>